<keyword evidence="6" id="KW-1185">Reference proteome</keyword>
<dbReference type="Pfam" id="PF14794">
    <property type="entry name" value="DUF4479"/>
    <property type="match status" value="1"/>
</dbReference>
<dbReference type="EMBL" id="CAKOEU010000001">
    <property type="protein sequence ID" value="CAH1849985.1"/>
    <property type="molecule type" value="Genomic_DNA"/>
</dbReference>
<dbReference type="InterPro" id="IPR037154">
    <property type="entry name" value="YtpR-like_sf"/>
</dbReference>
<dbReference type="PROSITE" id="PS50886">
    <property type="entry name" value="TRBD"/>
    <property type="match status" value="1"/>
</dbReference>
<keyword evidence="2 3" id="KW-0694">RNA-binding</keyword>
<accession>A0ABN8HB87</accession>
<comment type="caution">
    <text evidence="5">The sequence shown here is derived from an EMBL/GenBank/DDBJ whole genome shotgun (WGS) entry which is preliminary data.</text>
</comment>
<dbReference type="CDD" id="cd02796">
    <property type="entry name" value="tRNA_bind_bactPheRS"/>
    <property type="match status" value="1"/>
</dbReference>
<organism evidence="5 6">
    <name type="scientific">Convivina praedatoris</name>
    <dbReference type="NCBI Taxonomy" id="2880963"/>
    <lineage>
        <taxon>Bacteria</taxon>
        <taxon>Bacillati</taxon>
        <taxon>Bacillota</taxon>
        <taxon>Bacilli</taxon>
        <taxon>Lactobacillales</taxon>
        <taxon>Lactobacillaceae</taxon>
        <taxon>Convivina</taxon>
    </lineage>
</organism>
<dbReference type="SUPFAM" id="SSF50249">
    <property type="entry name" value="Nucleic acid-binding proteins"/>
    <property type="match status" value="1"/>
</dbReference>
<dbReference type="Proteomes" id="UP000838102">
    <property type="component" value="Unassembled WGS sequence"/>
</dbReference>
<evidence type="ECO:0000313" key="6">
    <source>
        <dbReference type="Proteomes" id="UP000838102"/>
    </source>
</evidence>
<dbReference type="Pfam" id="PF01588">
    <property type="entry name" value="tRNA_bind"/>
    <property type="match status" value="1"/>
</dbReference>
<name>A0ABN8HB87_9LACO</name>
<protein>
    <recommendedName>
        <fullName evidence="4">tRNA-binding domain-containing protein</fullName>
    </recommendedName>
</protein>
<dbReference type="RefSeq" id="WP_248705515.1">
    <property type="nucleotide sequence ID" value="NZ_CAKOET010000001.1"/>
</dbReference>
<evidence type="ECO:0000313" key="5">
    <source>
        <dbReference type="EMBL" id="CAH1849985.1"/>
    </source>
</evidence>
<gene>
    <name evidence="5" type="ORF">LMG032447_00038</name>
</gene>
<evidence type="ECO:0000256" key="1">
    <source>
        <dbReference type="ARBA" id="ARBA00022555"/>
    </source>
</evidence>
<dbReference type="InterPro" id="IPR012340">
    <property type="entry name" value="NA-bd_OB-fold"/>
</dbReference>
<evidence type="ECO:0000259" key="4">
    <source>
        <dbReference type="PROSITE" id="PS50886"/>
    </source>
</evidence>
<keyword evidence="1 3" id="KW-0820">tRNA-binding</keyword>
<dbReference type="InterPro" id="IPR033714">
    <property type="entry name" value="tRNA_bind_bactPheRS"/>
</dbReference>
<dbReference type="InterPro" id="IPR002547">
    <property type="entry name" value="tRNA-bd_dom"/>
</dbReference>
<proteinExistence type="predicted"/>
<reference evidence="5" key="1">
    <citation type="submission" date="2022-03" db="EMBL/GenBank/DDBJ databases">
        <authorList>
            <person name="Hettiarachchi G."/>
        </authorList>
    </citation>
    <scope>NUCLEOTIDE SEQUENCE</scope>
    <source>
        <strain evidence="5">LMG 32447</strain>
    </source>
</reference>
<dbReference type="Gene3D" id="2.40.50.140">
    <property type="entry name" value="Nucleic acid-binding proteins"/>
    <property type="match status" value="1"/>
</dbReference>
<dbReference type="InterPro" id="IPR027855">
    <property type="entry name" value="DUF4479"/>
</dbReference>
<feature type="domain" description="TRNA-binding" evidence="4">
    <location>
        <begin position="89"/>
        <end position="201"/>
    </location>
</feature>
<evidence type="ECO:0000256" key="3">
    <source>
        <dbReference type="PROSITE-ProRule" id="PRU00209"/>
    </source>
</evidence>
<evidence type="ECO:0000256" key="2">
    <source>
        <dbReference type="ARBA" id="ARBA00022884"/>
    </source>
</evidence>
<dbReference type="Gene3D" id="3.30.1940.10">
    <property type="entry name" value="YtpR-like"/>
    <property type="match status" value="1"/>
</dbReference>
<sequence>MITTYNPQATGDVLMITLGPSTGVEQVNQQGQVVRITDGNTGAVVAFNILDYGQELGIDGQSGQIFLDQKQVDQANKILDEAGFTTQLAPNPSKLTIGYVESVAPHPDSDHLQITQTTVGQDQNLQIVSGSPNMKAGIKVVVAQPGSMMPSGNVIWAGELRGIPSAGMIVSGRELQLPGAPNRPGALVLPDDFGEVGEVFNFNAGRQLYQDGKIDTNY</sequence>
<dbReference type="NCBIfam" id="NF045760">
    <property type="entry name" value="YtpR"/>
    <property type="match status" value="1"/>
</dbReference>